<keyword evidence="2" id="KW-1185">Reference proteome</keyword>
<dbReference type="EMBL" id="JAETWB010000072">
    <property type="protein sequence ID" value="MBL6082466.1"/>
    <property type="molecule type" value="Genomic_DNA"/>
</dbReference>
<dbReference type="Proteomes" id="UP000660885">
    <property type="component" value="Unassembled WGS sequence"/>
</dbReference>
<evidence type="ECO:0000313" key="2">
    <source>
        <dbReference type="Proteomes" id="UP000660885"/>
    </source>
</evidence>
<accession>A0ABS1UGQ5</accession>
<name>A0ABS1UGQ5_9PROT</name>
<reference evidence="1 2" key="1">
    <citation type="submission" date="2021-01" db="EMBL/GenBank/DDBJ databases">
        <title>Belnapia mucosa sp. nov. and Belnapia arida sp. nov., isolated from the Tabernas Desert (Almeria, Spain).</title>
        <authorList>
            <person name="Molina-Menor E."/>
            <person name="Vidal-Verdu A."/>
            <person name="Calonge A."/>
            <person name="Satari L."/>
            <person name="Pereto J."/>
            <person name="Porcar M."/>
        </authorList>
    </citation>
    <scope>NUCLEOTIDE SEQUENCE [LARGE SCALE GENOMIC DNA]</scope>
    <source>
        <strain evidence="1 2">T18</strain>
    </source>
</reference>
<evidence type="ECO:0000313" key="1">
    <source>
        <dbReference type="EMBL" id="MBL6082466.1"/>
    </source>
</evidence>
<sequence>MATEKLSRQQRERLADPATWTAMEVASGAGRAGFDYQLKAIFAEMTSLLAAQQGDTLPATDEVRLMALNAEFFRLSAAEADFVQAALASRLDPPDGSEMVDP</sequence>
<protein>
    <submittedName>
        <fullName evidence="1">Uncharacterized protein</fullName>
    </submittedName>
</protein>
<proteinExistence type="predicted"/>
<gene>
    <name evidence="1" type="ORF">JMJ56_31360</name>
</gene>
<comment type="caution">
    <text evidence="1">The sequence shown here is derived from an EMBL/GenBank/DDBJ whole genome shotgun (WGS) entry which is preliminary data.</text>
</comment>
<organism evidence="1 2">
    <name type="scientific">Belnapia arida</name>
    <dbReference type="NCBI Taxonomy" id="2804533"/>
    <lineage>
        <taxon>Bacteria</taxon>
        <taxon>Pseudomonadati</taxon>
        <taxon>Pseudomonadota</taxon>
        <taxon>Alphaproteobacteria</taxon>
        <taxon>Acetobacterales</taxon>
        <taxon>Roseomonadaceae</taxon>
        <taxon>Belnapia</taxon>
    </lineage>
</organism>
<dbReference type="RefSeq" id="WP_202835764.1">
    <property type="nucleotide sequence ID" value="NZ_JAETWB010000072.1"/>
</dbReference>